<proteinExistence type="predicted"/>
<feature type="region of interest" description="Disordered" evidence="1">
    <location>
        <begin position="1"/>
        <end position="30"/>
    </location>
</feature>
<dbReference type="HOGENOM" id="CLU_1741660_0_0_1"/>
<evidence type="ECO:0000313" key="3">
    <source>
        <dbReference type="Proteomes" id="UP000053989"/>
    </source>
</evidence>
<dbReference type="OrthoDB" id="2691920at2759"/>
<evidence type="ECO:0000313" key="2">
    <source>
        <dbReference type="EMBL" id="KIM50870.1"/>
    </source>
</evidence>
<feature type="compositionally biased region" description="Polar residues" evidence="1">
    <location>
        <begin position="1"/>
        <end position="11"/>
    </location>
</feature>
<feature type="region of interest" description="Disordered" evidence="1">
    <location>
        <begin position="67"/>
        <end position="92"/>
    </location>
</feature>
<gene>
    <name evidence="2" type="ORF">SCLCIDRAFT_33933</name>
</gene>
<organism evidence="2 3">
    <name type="scientific">Scleroderma citrinum Foug A</name>
    <dbReference type="NCBI Taxonomy" id="1036808"/>
    <lineage>
        <taxon>Eukaryota</taxon>
        <taxon>Fungi</taxon>
        <taxon>Dikarya</taxon>
        <taxon>Basidiomycota</taxon>
        <taxon>Agaricomycotina</taxon>
        <taxon>Agaricomycetes</taxon>
        <taxon>Agaricomycetidae</taxon>
        <taxon>Boletales</taxon>
        <taxon>Sclerodermatineae</taxon>
        <taxon>Sclerodermataceae</taxon>
        <taxon>Scleroderma</taxon>
    </lineage>
</organism>
<protein>
    <submittedName>
        <fullName evidence="2">Uncharacterized protein</fullName>
    </submittedName>
</protein>
<dbReference type="InParanoid" id="A0A0C3CQJ2"/>
<reference evidence="3" key="2">
    <citation type="submission" date="2015-01" db="EMBL/GenBank/DDBJ databases">
        <title>Evolutionary Origins and Diversification of the Mycorrhizal Mutualists.</title>
        <authorList>
            <consortium name="DOE Joint Genome Institute"/>
            <consortium name="Mycorrhizal Genomics Consortium"/>
            <person name="Kohler A."/>
            <person name="Kuo A."/>
            <person name="Nagy L.G."/>
            <person name="Floudas D."/>
            <person name="Copeland A."/>
            <person name="Barry K.W."/>
            <person name="Cichocki N."/>
            <person name="Veneault-Fourrey C."/>
            <person name="LaButti K."/>
            <person name="Lindquist E.A."/>
            <person name="Lipzen A."/>
            <person name="Lundell T."/>
            <person name="Morin E."/>
            <person name="Murat C."/>
            <person name="Riley R."/>
            <person name="Ohm R."/>
            <person name="Sun H."/>
            <person name="Tunlid A."/>
            <person name="Henrissat B."/>
            <person name="Grigoriev I.V."/>
            <person name="Hibbett D.S."/>
            <person name="Martin F."/>
        </authorList>
    </citation>
    <scope>NUCLEOTIDE SEQUENCE [LARGE SCALE GENOMIC DNA]</scope>
    <source>
        <strain evidence="3">Foug A</strain>
    </source>
</reference>
<evidence type="ECO:0000256" key="1">
    <source>
        <dbReference type="SAM" id="MobiDB-lite"/>
    </source>
</evidence>
<sequence length="150" mass="16602">MSMSFIPNRSANDGDKVSHAEPIPCSNRTLGVPQLEDETLPLAQRRPHQLNCQLPLRFQDVLPESPMPLPLSGIQPLEGPSQGASGSHLSHLSPPVSAPCSMFKTQWNKFSLFRVFRSEGLPSHDPDEQSTDMQSFLSQLRFTTNSFESA</sequence>
<dbReference type="Proteomes" id="UP000053989">
    <property type="component" value="Unassembled WGS sequence"/>
</dbReference>
<name>A0A0C3CQJ2_9AGAM</name>
<keyword evidence="3" id="KW-1185">Reference proteome</keyword>
<accession>A0A0C3CQJ2</accession>
<dbReference type="EMBL" id="KN822316">
    <property type="protein sequence ID" value="KIM50870.1"/>
    <property type="molecule type" value="Genomic_DNA"/>
</dbReference>
<reference evidence="2 3" key="1">
    <citation type="submission" date="2014-04" db="EMBL/GenBank/DDBJ databases">
        <authorList>
            <consortium name="DOE Joint Genome Institute"/>
            <person name="Kuo A."/>
            <person name="Kohler A."/>
            <person name="Nagy L.G."/>
            <person name="Floudas D."/>
            <person name="Copeland A."/>
            <person name="Barry K.W."/>
            <person name="Cichocki N."/>
            <person name="Veneault-Fourrey C."/>
            <person name="LaButti K."/>
            <person name="Lindquist E.A."/>
            <person name="Lipzen A."/>
            <person name="Lundell T."/>
            <person name="Morin E."/>
            <person name="Murat C."/>
            <person name="Sun H."/>
            <person name="Tunlid A."/>
            <person name="Henrissat B."/>
            <person name="Grigoriev I.V."/>
            <person name="Hibbett D.S."/>
            <person name="Martin F."/>
            <person name="Nordberg H.P."/>
            <person name="Cantor M.N."/>
            <person name="Hua S.X."/>
        </authorList>
    </citation>
    <scope>NUCLEOTIDE SEQUENCE [LARGE SCALE GENOMIC DNA]</scope>
    <source>
        <strain evidence="2 3">Foug A</strain>
    </source>
</reference>
<dbReference type="AlphaFoldDB" id="A0A0C3CQJ2"/>